<feature type="transmembrane region" description="Helical" evidence="7">
    <location>
        <begin position="106"/>
        <end position="122"/>
    </location>
</feature>
<evidence type="ECO:0000256" key="2">
    <source>
        <dbReference type="ARBA" id="ARBA00022448"/>
    </source>
</evidence>
<keyword evidence="4 7" id="KW-0812">Transmembrane</keyword>
<dbReference type="Proteomes" id="UP001549099">
    <property type="component" value="Unassembled WGS sequence"/>
</dbReference>
<keyword evidence="10" id="KW-1185">Reference proteome</keyword>
<evidence type="ECO:0000256" key="1">
    <source>
        <dbReference type="ARBA" id="ARBA00004651"/>
    </source>
</evidence>
<organism evidence="9 10">
    <name type="scientific">Bhargavaea ullalensis</name>
    <dbReference type="NCBI Taxonomy" id="1265685"/>
    <lineage>
        <taxon>Bacteria</taxon>
        <taxon>Bacillati</taxon>
        <taxon>Bacillota</taxon>
        <taxon>Bacilli</taxon>
        <taxon>Bacillales</taxon>
        <taxon>Caryophanaceae</taxon>
        <taxon>Bhargavaea</taxon>
    </lineage>
</organism>
<comment type="subcellular location">
    <subcellularLocation>
        <location evidence="1">Cell membrane</location>
        <topology evidence="1">Multi-pass membrane protein</topology>
    </subcellularLocation>
</comment>
<evidence type="ECO:0000313" key="10">
    <source>
        <dbReference type="Proteomes" id="UP001549099"/>
    </source>
</evidence>
<evidence type="ECO:0000259" key="8">
    <source>
        <dbReference type="PROSITE" id="PS50850"/>
    </source>
</evidence>
<dbReference type="PANTHER" id="PTHR23513">
    <property type="entry name" value="INTEGRAL MEMBRANE EFFLUX PROTEIN-RELATED"/>
    <property type="match status" value="1"/>
</dbReference>
<proteinExistence type="predicted"/>
<dbReference type="InterPro" id="IPR011701">
    <property type="entry name" value="MFS"/>
</dbReference>
<dbReference type="Pfam" id="PF07690">
    <property type="entry name" value="MFS_1"/>
    <property type="match status" value="1"/>
</dbReference>
<dbReference type="InterPro" id="IPR020846">
    <property type="entry name" value="MFS_dom"/>
</dbReference>
<feature type="transmembrane region" description="Helical" evidence="7">
    <location>
        <begin position="51"/>
        <end position="70"/>
    </location>
</feature>
<accession>A0ABV2G8A9</accession>
<feature type="domain" description="Major facilitator superfamily (MFS) profile" evidence="8">
    <location>
        <begin position="13"/>
        <end position="401"/>
    </location>
</feature>
<feature type="transmembrane region" description="Helical" evidence="7">
    <location>
        <begin position="15"/>
        <end position="39"/>
    </location>
</feature>
<evidence type="ECO:0000256" key="3">
    <source>
        <dbReference type="ARBA" id="ARBA00022475"/>
    </source>
</evidence>
<feature type="transmembrane region" description="Helical" evidence="7">
    <location>
        <begin position="378"/>
        <end position="397"/>
    </location>
</feature>
<feature type="transmembrane region" description="Helical" evidence="7">
    <location>
        <begin position="346"/>
        <end position="372"/>
    </location>
</feature>
<keyword evidence="5 7" id="KW-1133">Transmembrane helix</keyword>
<evidence type="ECO:0000256" key="7">
    <source>
        <dbReference type="SAM" id="Phobius"/>
    </source>
</evidence>
<name>A0ABV2G8A9_9BACL</name>
<dbReference type="PRINTS" id="PR01988">
    <property type="entry name" value="EXPORTERBACE"/>
</dbReference>
<dbReference type="CDD" id="cd06173">
    <property type="entry name" value="MFS_MefA_like"/>
    <property type="match status" value="1"/>
</dbReference>
<keyword evidence="3" id="KW-1003">Cell membrane</keyword>
<reference evidence="9 10" key="1">
    <citation type="submission" date="2024-06" db="EMBL/GenBank/DDBJ databases">
        <title>Genomic Encyclopedia of Type Strains, Phase IV (KMG-IV): sequencing the most valuable type-strain genomes for metagenomic binning, comparative biology and taxonomic classification.</title>
        <authorList>
            <person name="Goeker M."/>
        </authorList>
    </citation>
    <scope>NUCLEOTIDE SEQUENCE [LARGE SCALE GENOMIC DNA]</scope>
    <source>
        <strain evidence="9 10">DSM 26128</strain>
    </source>
</reference>
<keyword evidence="6 7" id="KW-0472">Membrane</keyword>
<dbReference type="SUPFAM" id="SSF103473">
    <property type="entry name" value="MFS general substrate transporter"/>
    <property type="match status" value="1"/>
</dbReference>
<keyword evidence="2" id="KW-0813">Transport</keyword>
<evidence type="ECO:0000256" key="4">
    <source>
        <dbReference type="ARBA" id="ARBA00022692"/>
    </source>
</evidence>
<dbReference type="RefSeq" id="WP_354194764.1">
    <property type="nucleotide sequence ID" value="NZ_JBEPLW010000001.1"/>
</dbReference>
<dbReference type="InterPro" id="IPR036259">
    <property type="entry name" value="MFS_trans_sf"/>
</dbReference>
<feature type="transmembrane region" description="Helical" evidence="7">
    <location>
        <begin position="262"/>
        <end position="280"/>
    </location>
</feature>
<feature type="transmembrane region" description="Helical" evidence="7">
    <location>
        <begin position="316"/>
        <end position="334"/>
    </location>
</feature>
<dbReference type="InterPro" id="IPR022324">
    <property type="entry name" value="Bacilysin_exporter_BacE_put"/>
</dbReference>
<evidence type="ECO:0000313" key="9">
    <source>
        <dbReference type="EMBL" id="MET3574527.1"/>
    </source>
</evidence>
<dbReference type="PROSITE" id="PS50850">
    <property type="entry name" value="MFS"/>
    <property type="match status" value="1"/>
</dbReference>
<dbReference type="Gene3D" id="1.20.1250.20">
    <property type="entry name" value="MFS general substrate transporter like domains"/>
    <property type="match status" value="1"/>
</dbReference>
<dbReference type="PANTHER" id="PTHR23513:SF6">
    <property type="entry name" value="MAJOR FACILITATOR SUPERFAMILY ASSOCIATED DOMAIN-CONTAINING PROTEIN"/>
    <property type="match status" value="1"/>
</dbReference>
<protein>
    <submittedName>
        <fullName evidence="9">MFS family permease</fullName>
    </submittedName>
</protein>
<evidence type="ECO:0000256" key="5">
    <source>
        <dbReference type="ARBA" id="ARBA00022989"/>
    </source>
</evidence>
<gene>
    <name evidence="9" type="ORF">ABID49_000403</name>
</gene>
<evidence type="ECO:0000256" key="6">
    <source>
        <dbReference type="ARBA" id="ARBA00023136"/>
    </source>
</evidence>
<feature type="transmembrane region" description="Helical" evidence="7">
    <location>
        <begin position="82"/>
        <end position="100"/>
    </location>
</feature>
<comment type="caution">
    <text evidence="9">The sequence shown here is derived from an EMBL/GenBank/DDBJ whole genome shotgun (WGS) entry which is preliminary data.</text>
</comment>
<feature type="transmembrane region" description="Helical" evidence="7">
    <location>
        <begin position="292"/>
        <end position="310"/>
    </location>
</feature>
<sequence>MEKGDASLLSNRSFLFLWTGQSISMFGLAVYTTCLPFLVFHAGVGAVELSLAQSIFIIPQLVFLLASGVFVDRWPKKRIMMIADLIRSLLVFSVAILLVVEELRLIHVYLLTGIIGLIGTFYRPAVRGITPLIVEKTQLISANSLRSISQQVNEMIGPAIGGFLAASIGLYVAYAINAVTFLLSALLVTLVAVRTVVPDEEENGRSDNFLDDFMEGWRTVRKRGWLGASILIGSVSNVGIAAFDVIILPVYAASAFEGVRTYGLFLSSMAIGALVCAVVIGKINKLSNRGLLYYLFIGLSGVFVLCLSLKPALWLTLLLLSGIGFCLTAFIIIWDSVTQELIDEKLLGRVVSFEMFGGLALLPLSYALFGFLLEKMGVSWSMSLAGLVIFAASLLGLSNRRVRELN</sequence>
<feature type="transmembrane region" description="Helical" evidence="7">
    <location>
        <begin position="224"/>
        <end position="250"/>
    </location>
</feature>
<feature type="transmembrane region" description="Helical" evidence="7">
    <location>
        <begin position="180"/>
        <end position="197"/>
    </location>
</feature>
<dbReference type="EMBL" id="JBEPLW010000001">
    <property type="protein sequence ID" value="MET3574527.1"/>
    <property type="molecule type" value="Genomic_DNA"/>
</dbReference>